<name>A0A1X4H987_HALEZ</name>
<dbReference type="PANTHER" id="PTHR30349:SF41">
    <property type="entry name" value="INTEGRASE_RECOMBINASE PROTEIN MJ0367-RELATED"/>
    <property type="match status" value="1"/>
</dbReference>
<dbReference type="InterPro" id="IPR002104">
    <property type="entry name" value="Integrase_catalytic"/>
</dbReference>
<dbReference type="Gene3D" id="1.10.443.10">
    <property type="entry name" value="Intergrase catalytic core"/>
    <property type="match status" value="1"/>
</dbReference>
<evidence type="ECO:0000256" key="4">
    <source>
        <dbReference type="SAM" id="MobiDB-lite"/>
    </source>
</evidence>
<accession>A0A1X4H987</accession>
<dbReference type="PANTHER" id="PTHR30349">
    <property type="entry name" value="PHAGE INTEGRASE-RELATED"/>
    <property type="match status" value="1"/>
</dbReference>
<comment type="caution">
    <text evidence="6">The sequence shown here is derived from an EMBL/GenBank/DDBJ whole genome shotgun (WGS) entry which is preliminary data.</text>
</comment>
<dbReference type="SUPFAM" id="SSF56349">
    <property type="entry name" value="DNA breaking-rejoining enzymes"/>
    <property type="match status" value="1"/>
</dbReference>
<organism evidence="6 7">
    <name type="scientific">Halorubrum ezzemoulense DSM 17463</name>
    <dbReference type="NCBI Taxonomy" id="1121945"/>
    <lineage>
        <taxon>Archaea</taxon>
        <taxon>Methanobacteriati</taxon>
        <taxon>Methanobacteriota</taxon>
        <taxon>Stenosarchaea group</taxon>
        <taxon>Halobacteria</taxon>
        <taxon>Halobacteriales</taxon>
        <taxon>Haloferacaceae</taxon>
        <taxon>Halorubrum</taxon>
    </lineage>
</organism>
<evidence type="ECO:0000259" key="5">
    <source>
        <dbReference type="PROSITE" id="PS51898"/>
    </source>
</evidence>
<dbReference type="GO" id="GO:0003677">
    <property type="term" value="F:DNA binding"/>
    <property type="evidence" value="ECO:0007669"/>
    <property type="project" value="UniProtKB-KW"/>
</dbReference>
<evidence type="ECO:0000256" key="2">
    <source>
        <dbReference type="ARBA" id="ARBA00023125"/>
    </source>
</evidence>
<gene>
    <name evidence="6" type="ORF">B9H04_05845</name>
</gene>
<keyword evidence="3" id="KW-0233">DNA recombination</keyword>
<dbReference type="GO" id="GO:0015074">
    <property type="term" value="P:DNA integration"/>
    <property type="evidence" value="ECO:0007669"/>
    <property type="project" value="UniProtKB-KW"/>
</dbReference>
<proteinExistence type="predicted"/>
<evidence type="ECO:0000256" key="1">
    <source>
        <dbReference type="ARBA" id="ARBA00022908"/>
    </source>
</evidence>
<dbReference type="CDD" id="cd00397">
    <property type="entry name" value="DNA_BRE_C"/>
    <property type="match status" value="1"/>
</dbReference>
<dbReference type="AlphaFoldDB" id="A0A1X4H987"/>
<dbReference type="PROSITE" id="PS51898">
    <property type="entry name" value="TYR_RECOMBINASE"/>
    <property type="match status" value="1"/>
</dbReference>
<sequence length="428" mass="48816">MANTKRGRLQNEQRRLKRNHGRGYGPIPEIDRNGITELIEAYDEENLSASKPSGESYRTVATLSAWLERLITTSKRMDSPLMEASSDEINQVMMNMHKKDGLSKTTVRNYQYAVRRLIRFHDLEHIEPEEVSAYEPDGEGIDPSDILNREEIEELKEAVDSSRDNAILHLLLYTGMRNTALRTLRWKDIRLEEGASGRYRVNPEAEGTKGAGEVGEFRPLLGATGALRDWKQYHPEPKADNYVITQKPGYRGKIDPTEPVTSETIRYTTHKIMDEAEIDKPAKPHFFRHNFVSICRRDYDMDDDVIKWLIHHGDSSDVMRTTYKHLSDDEWIHKAEVSAGYAEPEEESSLTPMSCDVCGHSLGPNDVACSICGNVFSPEAHSTKQEIEEDMYQAKGELDGEEEISLDNMNDEVVNQLKEEVLKELTDN</sequence>
<feature type="region of interest" description="Disordered" evidence="4">
    <location>
        <begin position="1"/>
        <end position="29"/>
    </location>
</feature>
<dbReference type="InterPro" id="IPR013762">
    <property type="entry name" value="Integrase-like_cat_sf"/>
</dbReference>
<dbReference type="Pfam" id="PF00589">
    <property type="entry name" value="Phage_integrase"/>
    <property type="match status" value="1"/>
</dbReference>
<dbReference type="STRING" id="1121945.GCA_000421805_02315"/>
<dbReference type="InterPro" id="IPR050090">
    <property type="entry name" value="Tyrosine_recombinase_XerCD"/>
</dbReference>
<dbReference type="InterPro" id="IPR011010">
    <property type="entry name" value="DNA_brk_join_enz"/>
</dbReference>
<evidence type="ECO:0000313" key="6">
    <source>
        <dbReference type="EMBL" id="OSP09110.1"/>
    </source>
</evidence>
<evidence type="ECO:0000313" key="7">
    <source>
        <dbReference type="Proteomes" id="UP000193587"/>
    </source>
</evidence>
<evidence type="ECO:0000256" key="3">
    <source>
        <dbReference type="ARBA" id="ARBA00023172"/>
    </source>
</evidence>
<protein>
    <recommendedName>
        <fullName evidence="5">Tyr recombinase domain-containing protein</fullName>
    </recommendedName>
</protein>
<dbReference type="RefSeq" id="WP_080508594.1">
    <property type="nucleotide sequence ID" value="NZ_ATXS01000009.1"/>
</dbReference>
<dbReference type="EMBL" id="NEDJ01000013">
    <property type="protein sequence ID" value="OSP09110.1"/>
    <property type="molecule type" value="Genomic_DNA"/>
</dbReference>
<feature type="domain" description="Tyr recombinase" evidence="5">
    <location>
        <begin position="142"/>
        <end position="336"/>
    </location>
</feature>
<keyword evidence="1" id="KW-0229">DNA integration</keyword>
<keyword evidence="2" id="KW-0238">DNA-binding</keyword>
<dbReference type="Proteomes" id="UP000193587">
    <property type="component" value="Unassembled WGS sequence"/>
</dbReference>
<dbReference type="GO" id="GO:0006310">
    <property type="term" value="P:DNA recombination"/>
    <property type="evidence" value="ECO:0007669"/>
    <property type="project" value="UniProtKB-KW"/>
</dbReference>
<reference evidence="6 7" key="1">
    <citation type="submission" date="2017-04" db="EMBL/GenBank/DDBJ databases">
        <title>MLSA of the genus Halorubrum.</title>
        <authorList>
            <person name="De La Haba R."/>
            <person name="Sanchez-Porro C."/>
            <person name="Infante-Dominguez C."/>
            <person name="Ventosa A."/>
        </authorList>
    </citation>
    <scope>NUCLEOTIDE SEQUENCE [LARGE SCALE GENOMIC DNA]</scope>
    <source>
        <strain evidence="6 7">DSM 17463</strain>
    </source>
</reference>